<dbReference type="GO" id="GO:0016829">
    <property type="term" value="F:lyase activity"/>
    <property type="evidence" value="ECO:0007669"/>
    <property type="project" value="UniProtKB-KW"/>
</dbReference>
<dbReference type="Proteomes" id="UP000663828">
    <property type="component" value="Unassembled WGS sequence"/>
</dbReference>
<comment type="similarity">
    <text evidence="1">Belongs to the DSD1 family.</text>
</comment>
<gene>
    <name evidence="4" type="ORF">EDS130_LOCUS816</name>
    <name evidence="5" type="ORF">XAT740_LOCUS513</name>
</gene>
<dbReference type="PANTHER" id="PTHR28004">
    <property type="entry name" value="ZGC:162816-RELATED"/>
    <property type="match status" value="1"/>
</dbReference>
<feature type="domain" description="D-serine dehydratase-like" evidence="3">
    <location>
        <begin position="299"/>
        <end position="399"/>
    </location>
</feature>
<dbReference type="SUPFAM" id="SSF51419">
    <property type="entry name" value="PLP-binding barrel"/>
    <property type="match status" value="1"/>
</dbReference>
<sequence length="412" mass="46387">MQSRSIVSTYHKGLGIGDNYQQWNLLREDISLPAAVLSSENLEFNLQWMQKFIEKYNVKLAPHGKTTMSPQLFHKQLEHGAWGLTLATVQQVQVAYSAGIRRILMANQLVGKTNMKIIQQLLDDDPNFDFYCLIDSTTNIDQLGEIFNNERRPLQVLLEIGVQNGRTGVRNEDEEKHLLSALSKYSNSLALAGVELFEGVLNEEQAIRTMLRRAVTCLQRLIDSNQVARLPPILSGAGSAWYDIVAEEFTKIGPSVDVILRQGCYLTHDSGAYHRAQARILESNSIAKEISTTGTLRPALQIWAYIQSIPESNRAIIGLGKRDAAFDAGFPIPALHYRSGWSKPVDIDSSAYEITQMMDQHAFLACPTDHKLVVGDILAFNICHPCLTFDKWRKILLIDNEYTVIDVFDTFF</sequence>
<proteinExistence type="inferred from homology"/>
<dbReference type="PANTHER" id="PTHR28004:SF8">
    <property type="entry name" value="D-SERINE DEAMINASE"/>
    <property type="match status" value="1"/>
</dbReference>
<organism evidence="5 6">
    <name type="scientific">Adineta ricciae</name>
    <name type="common">Rotifer</name>
    <dbReference type="NCBI Taxonomy" id="249248"/>
    <lineage>
        <taxon>Eukaryota</taxon>
        <taxon>Metazoa</taxon>
        <taxon>Spiralia</taxon>
        <taxon>Gnathifera</taxon>
        <taxon>Rotifera</taxon>
        <taxon>Eurotatoria</taxon>
        <taxon>Bdelloidea</taxon>
        <taxon>Adinetida</taxon>
        <taxon>Adinetidae</taxon>
        <taxon>Adineta</taxon>
    </lineage>
</organism>
<dbReference type="InterPro" id="IPR026956">
    <property type="entry name" value="D-ser_dehydrat-like_dom"/>
</dbReference>
<dbReference type="InterPro" id="IPR042208">
    <property type="entry name" value="D-ser_dehydrat-like_sf"/>
</dbReference>
<dbReference type="Proteomes" id="UP000663852">
    <property type="component" value="Unassembled WGS sequence"/>
</dbReference>
<keyword evidence="2" id="KW-0456">Lyase</keyword>
<dbReference type="SMART" id="SM01119">
    <property type="entry name" value="D-ser_dehydrat"/>
    <property type="match status" value="1"/>
</dbReference>
<dbReference type="Gene3D" id="2.40.37.20">
    <property type="entry name" value="D-serine dehydratase-like domain"/>
    <property type="match status" value="1"/>
</dbReference>
<dbReference type="InterPro" id="IPR029066">
    <property type="entry name" value="PLP-binding_barrel"/>
</dbReference>
<dbReference type="CDD" id="cd06818">
    <property type="entry name" value="PLPDE_III_cryptic_DSD"/>
    <property type="match status" value="1"/>
</dbReference>
<dbReference type="EMBL" id="CAJNOJ010000002">
    <property type="protein sequence ID" value="CAF0727284.1"/>
    <property type="molecule type" value="Genomic_DNA"/>
</dbReference>
<dbReference type="AlphaFoldDB" id="A0A813PL34"/>
<evidence type="ECO:0000256" key="2">
    <source>
        <dbReference type="ARBA" id="ARBA00023239"/>
    </source>
</evidence>
<comment type="caution">
    <text evidence="5">The sequence shown here is derived from an EMBL/GenBank/DDBJ whole genome shotgun (WGS) entry which is preliminary data.</text>
</comment>
<dbReference type="Pfam" id="PF01168">
    <property type="entry name" value="Ala_racemase_N"/>
    <property type="match status" value="1"/>
</dbReference>
<evidence type="ECO:0000256" key="1">
    <source>
        <dbReference type="ARBA" id="ARBA00005323"/>
    </source>
</evidence>
<evidence type="ECO:0000313" key="5">
    <source>
        <dbReference type="EMBL" id="CAF0752738.1"/>
    </source>
</evidence>
<dbReference type="OrthoDB" id="20198at2759"/>
<protein>
    <recommendedName>
        <fullName evidence="3">D-serine dehydratase-like domain-containing protein</fullName>
    </recommendedName>
</protein>
<dbReference type="Gene3D" id="3.20.20.10">
    <property type="entry name" value="Alanine racemase"/>
    <property type="match status" value="1"/>
</dbReference>
<dbReference type="EMBL" id="CAJNOR010000014">
    <property type="protein sequence ID" value="CAF0752738.1"/>
    <property type="molecule type" value="Genomic_DNA"/>
</dbReference>
<dbReference type="InterPro" id="IPR001608">
    <property type="entry name" value="Ala_racemase_N"/>
</dbReference>
<name>A0A813PL34_ADIRI</name>
<evidence type="ECO:0000259" key="3">
    <source>
        <dbReference type="SMART" id="SM01119"/>
    </source>
</evidence>
<dbReference type="Pfam" id="PF14031">
    <property type="entry name" value="D-ser_dehydrat"/>
    <property type="match status" value="1"/>
</dbReference>
<dbReference type="InterPro" id="IPR051466">
    <property type="entry name" value="D-amino_acid_metab_enzyme"/>
</dbReference>
<accession>A0A813PL34</accession>
<evidence type="ECO:0000313" key="6">
    <source>
        <dbReference type="Proteomes" id="UP000663828"/>
    </source>
</evidence>
<reference evidence="5" key="1">
    <citation type="submission" date="2021-02" db="EMBL/GenBank/DDBJ databases">
        <authorList>
            <person name="Nowell W R."/>
        </authorList>
    </citation>
    <scope>NUCLEOTIDE SEQUENCE</scope>
</reference>
<evidence type="ECO:0000313" key="4">
    <source>
        <dbReference type="EMBL" id="CAF0727284.1"/>
    </source>
</evidence>
<keyword evidence="6" id="KW-1185">Reference proteome</keyword>